<dbReference type="SUPFAM" id="SSF81301">
    <property type="entry name" value="Nucleotidyltransferase"/>
    <property type="match status" value="1"/>
</dbReference>
<dbReference type="GO" id="GO:0005737">
    <property type="term" value="C:cytoplasm"/>
    <property type="evidence" value="ECO:0007669"/>
    <property type="project" value="UniProtKB-SubCell"/>
</dbReference>
<dbReference type="InterPro" id="IPR043519">
    <property type="entry name" value="NT_sf"/>
</dbReference>
<keyword evidence="2" id="KW-0678">Repressor</keyword>
<reference evidence="3" key="1">
    <citation type="journal article" date="2020" name="mSystems">
        <title>Genome- and Community-Level Interaction Insights into Carbon Utilization and Element Cycling Functions of Hydrothermarchaeota in Hydrothermal Sediment.</title>
        <authorList>
            <person name="Zhou Z."/>
            <person name="Liu Y."/>
            <person name="Xu W."/>
            <person name="Pan J."/>
            <person name="Luo Z.H."/>
            <person name="Li M."/>
        </authorList>
    </citation>
    <scope>NUCLEOTIDE SEQUENCE [LARGE SCALE GENOMIC DNA]</scope>
    <source>
        <strain evidence="3">HyVt-577</strain>
    </source>
</reference>
<dbReference type="GO" id="GO:0042256">
    <property type="term" value="P:cytosolic ribosome assembly"/>
    <property type="evidence" value="ECO:0007669"/>
    <property type="project" value="UniProtKB-UniRule"/>
</dbReference>
<sequence>MSSEELARHIIEYAQEKKGHQIVLMNISKLTTIADYFVIVTGDSPTQVKAISDHIDDELRDLGVRSRHKEGYQFLNWVLLDYVDVIVHVLQPHTREFYAIERLWADAEMEYITEEVA</sequence>
<protein>
    <recommendedName>
        <fullName evidence="2">Ribosomal silencing factor RsfS</fullName>
    </recommendedName>
</protein>
<comment type="subunit">
    <text evidence="2">Interacts with ribosomal protein uL14 (rplN).</text>
</comment>
<keyword evidence="2" id="KW-0810">Translation regulation</keyword>
<evidence type="ECO:0000256" key="1">
    <source>
        <dbReference type="ARBA" id="ARBA00010574"/>
    </source>
</evidence>
<dbReference type="GO" id="GO:0043023">
    <property type="term" value="F:ribosomal large subunit binding"/>
    <property type="evidence" value="ECO:0007669"/>
    <property type="project" value="TreeGrafter"/>
</dbReference>
<dbReference type="GO" id="GO:0017148">
    <property type="term" value="P:negative regulation of translation"/>
    <property type="evidence" value="ECO:0007669"/>
    <property type="project" value="UniProtKB-UniRule"/>
</dbReference>
<name>A0A7V4U5L0_CALAY</name>
<dbReference type="InterPro" id="IPR004394">
    <property type="entry name" value="Iojap/RsfS/C7orf30"/>
</dbReference>
<comment type="similarity">
    <text evidence="1 2">Belongs to the Iojap/RsfS family.</text>
</comment>
<dbReference type="PANTHER" id="PTHR21043:SF0">
    <property type="entry name" value="MITOCHONDRIAL ASSEMBLY OF RIBOSOMAL LARGE SUBUNIT PROTEIN 1"/>
    <property type="match status" value="1"/>
</dbReference>
<dbReference type="PANTHER" id="PTHR21043">
    <property type="entry name" value="IOJAP SUPERFAMILY ORTHOLOG"/>
    <property type="match status" value="1"/>
</dbReference>
<comment type="caution">
    <text evidence="3">The sequence shown here is derived from an EMBL/GenBank/DDBJ whole genome shotgun (WGS) entry which is preliminary data.</text>
</comment>
<dbReference type="AlphaFoldDB" id="A0A7V4U5L0"/>
<accession>A0A7V4U5L0</accession>
<evidence type="ECO:0000313" key="3">
    <source>
        <dbReference type="EMBL" id="HGY57309.1"/>
    </source>
</evidence>
<comment type="function">
    <text evidence="2">Functions as a ribosomal silencing factor. Interacts with ribosomal protein uL14 (rplN), blocking formation of intersubunit bridge B8. Prevents association of the 30S and 50S ribosomal subunits and the formation of functional ribosomes, thus repressing translation.</text>
</comment>
<organism evidence="3">
    <name type="scientific">Caldithrix abyssi</name>
    <dbReference type="NCBI Taxonomy" id="187145"/>
    <lineage>
        <taxon>Bacteria</taxon>
        <taxon>Pseudomonadati</taxon>
        <taxon>Calditrichota</taxon>
        <taxon>Calditrichia</taxon>
        <taxon>Calditrichales</taxon>
        <taxon>Calditrichaceae</taxon>
        <taxon>Caldithrix</taxon>
    </lineage>
</organism>
<dbReference type="Gene3D" id="3.30.460.10">
    <property type="entry name" value="Beta Polymerase, domain 2"/>
    <property type="match status" value="1"/>
</dbReference>
<evidence type="ECO:0000256" key="2">
    <source>
        <dbReference type="HAMAP-Rule" id="MF_01477"/>
    </source>
</evidence>
<dbReference type="EMBL" id="DRQG01000152">
    <property type="protein sequence ID" value="HGY57309.1"/>
    <property type="molecule type" value="Genomic_DNA"/>
</dbReference>
<comment type="subcellular location">
    <subcellularLocation>
        <location evidence="2">Cytoplasm</location>
    </subcellularLocation>
</comment>
<dbReference type="GO" id="GO:0090071">
    <property type="term" value="P:negative regulation of ribosome biogenesis"/>
    <property type="evidence" value="ECO:0007669"/>
    <property type="project" value="UniProtKB-UniRule"/>
</dbReference>
<keyword evidence="2" id="KW-0963">Cytoplasm</keyword>
<dbReference type="Pfam" id="PF02410">
    <property type="entry name" value="RsfS"/>
    <property type="match status" value="1"/>
</dbReference>
<dbReference type="Proteomes" id="UP000885779">
    <property type="component" value="Unassembled WGS sequence"/>
</dbReference>
<dbReference type="HAMAP" id="MF_01477">
    <property type="entry name" value="Iojap_RsfS"/>
    <property type="match status" value="1"/>
</dbReference>
<dbReference type="NCBIfam" id="TIGR00090">
    <property type="entry name" value="rsfS_iojap_ybeB"/>
    <property type="match status" value="1"/>
</dbReference>
<proteinExistence type="inferred from homology"/>
<gene>
    <name evidence="2 3" type="primary">rsfS</name>
    <name evidence="3" type="ORF">ENK44_16495</name>
</gene>